<feature type="transmembrane region" description="Helical" evidence="5">
    <location>
        <begin position="469"/>
        <end position="496"/>
    </location>
</feature>
<feature type="transmembrane region" description="Helical" evidence="5">
    <location>
        <begin position="252"/>
        <end position="274"/>
    </location>
</feature>
<feature type="transmembrane region" description="Helical" evidence="5">
    <location>
        <begin position="168"/>
        <end position="198"/>
    </location>
</feature>
<keyword evidence="3 5" id="KW-1133">Transmembrane helix</keyword>
<feature type="transmembrane region" description="Helical" evidence="5">
    <location>
        <begin position="113"/>
        <end position="131"/>
    </location>
</feature>
<protein>
    <submittedName>
        <fullName evidence="7">NADH-ubiquinone oxidoreductase chain 2</fullName>
        <ecNumber evidence="7">1.6.5.3</ecNumber>
    </submittedName>
</protein>
<reference evidence="7" key="1">
    <citation type="journal article" date="1998" name="Nucleic Acids Res.">
        <title>Structure and organization of the mitochondrial genome of the unicellular red alga Cyanidioschyzon merolae deduced from the complete nucleotide sequence.</title>
        <authorList>
            <person name="Ohta N."/>
            <person name="Sato N."/>
            <person name="Kuroiwa T."/>
        </authorList>
    </citation>
    <scope>NUCLEOTIDE SEQUENCE [LARGE SCALE GENOMIC DNA]</scope>
    <source>
        <strain evidence="7">10D-T</strain>
    </source>
</reference>
<dbReference type="EC" id="1.6.5.3" evidence="7"/>
<dbReference type="InterPro" id="IPR010096">
    <property type="entry name" value="NADH-Q_OxRdtase_suN/2"/>
</dbReference>
<evidence type="ECO:0000256" key="1">
    <source>
        <dbReference type="ARBA" id="ARBA00004141"/>
    </source>
</evidence>
<proteinExistence type="inferred from homology"/>
<sequence length="500" mass="57800">MVIIINISDIYIFIPELYLTLTVFILLIYGIFYSTNKYYGYPILSKNFGYLVVITFTYILFLIINTPDFLSTYFPSFFFFNNSLKWIKTIFLLVGICYVFLVISNISLEKLNVFEFFLLFILSILSIFLIISTFDLLSIYISLEMLNLIFYVLATIRRTSEFSTEAGLKYFILGVFSTGLLLFGIALIYGCIGITNFIDLSLFFQSIMKEKSILEIPTDLLLGLVFISTAFFFKLSAAPFHMWSPDVYEGTLTSIITLFIIFTKITIFFLFINLFGTSLFELFNVWQKLTLICAFFSLFLGTFIAFAQTKFKRFLAYSSINHVGFIMIAVSSINYNGFYSLIFYMMIYILINLGIFASLLSLRNFRNYKFNHQIRYISEFTILSKTHPIIAFSILIILFSISGIPPIAGFFTKLIVFLTCLKSSLYSLVIFAITISCLATFYYIRIIKIIYFDNCNVWLIYVPMDKSKAFVLSFSVLLLTFFCLNPNLIINSIYIISTIN</sequence>
<keyword evidence="7" id="KW-0496">Mitochondrion</keyword>
<evidence type="ECO:0000259" key="6">
    <source>
        <dbReference type="Pfam" id="PF00361"/>
    </source>
</evidence>
<reference evidence="7" key="2">
    <citation type="submission" date="2020-01" db="EMBL/GenBank/DDBJ databases">
        <title>Re-sequencing of the mitochondrial genome of Cyanidioschyzon merolae 10D.</title>
        <authorList>
            <person name="Moriyama T."/>
            <person name="Mori-Moriyama N."/>
            <person name="Sato N."/>
        </authorList>
    </citation>
    <scope>NUCLEOTIDE SEQUENCE</scope>
    <source>
        <strain evidence="7">10D-T</strain>
    </source>
</reference>
<evidence type="ECO:0000256" key="2">
    <source>
        <dbReference type="ARBA" id="ARBA00022692"/>
    </source>
</evidence>
<keyword evidence="2 5" id="KW-0812">Transmembrane</keyword>
<feature type="transmembrane region" description="Helical" evidence="5">
    <location>
        <begin position="220"/>
        <end position="240"/>
    </location>
</feature>
<dbReference type="InterPro" id="IPR001750">
    <property type="entry name" value="ND/Mrp_TM"/>
</dbReference>
<dbReference type="PANTHER" id="PTHR22773">
    <property type="entry name" value="NADH DEHYDROGENASE"/>
    <property type="match status" value="1"/>
</dbReference>
<dbReference type="AlphaFoldDB" id="A0A679EYU6"/>
<feature type="transmembrane region" description="Helical" evidence="5">
    <location>
        <begin position="86"/>
        <end position="106"/>
    </location>
</feature>
<evidence type="ECO:0000256" key="3">
    <source>
        <dbReference type="ARBA" id="ARBA00022989"/>
    </source>
</evidence>
<name>A0A679EYU6_CYAME</name>
<accession>A0A679EYU6</accession>
<dbReference type="OMA" id="LMFFSEP"/>
<feature type="transmembrane region" description="Helical" evidence="5">
    <location>
        <begin position="314"/>
        <end position="335"/>
    </location>
</feature>
<dbReference type="GO" id="GO:0016020">
    <property type="term" value="C:membrane"/>
    <property type="evidence" value="ECO:0007669"/>
    <property type="project" value="UniProtKB-SubCell"/>
</dbReference>
<feature type="transmembrane region" description="Helical" evidence="5">
    <location>
        <begin position="17"/>
        <end position="36"/>
    </location>
</feature>
<keyword evidence="4 5" id="KW-0472">Membrane</keyword>
<feature type="transmembrane region" description="Helical" evidence="5">
    <location>
        <begin position="341"/>
        <end position="362"/>
    </location>
</feature>
<gene>
    <name evidence="7" type="primary">nad2</name>
    <name evidence="7" type="ORF">CME10DT_Mp0012</name>
</gene>
<dbReference type="HOGENOM" id="CLU_007100_1_3_1"/>
<geneLocation type="mitochondrion" evidence="7"/>
<dbReference type="Pfam" id="PF00361">
    <property type="entry name" value="Proton_antipo_M"/>
    <property type="match status" value="1"/>
</dbReference>
<feature type="transmembrane region" description="Helical" evidence="5">
    <location>
        <begin position="48"/>
        <end position="66"/>
    </location>
</feature>
<dbReference type="HAMAP" id="MF_00445">
    <property type="entry name" value="NDH1_NuoN_1"/>
    <property type="match status" value="1"/>
</dbReference>
<organism evidence="7">
    <name type="scientific">Cyanidioschyzon merolae</name>
    <name type="common">Red alga</name>
    <dbReference type="NCBI Taxonomy" id="45157"/>
    <lineage>
        <taxon>Eukaryota</taxon>
        <taxon>Rhodophyta</taxon>
        <taxon>Bangiophyceae</taxon>
        <taxon>Cyanidiales</taxon>
        <taxon>Cyanidiaceae</taxon>
        <taxon>Cyanidioschyzon</taxon>
    </lineage>
</organism>
<dbReference type="RefSeq" id="NP_059360.1">
    <property type="nucleotide sequence ID" value="NC_000887.3"/>
</dbReference>
<keyword evidence="7" id="KW-0560">Oxidoreductase</keyword>
<dbReference type="GO" id="GO:0016491">
    <property type="term" value="F:oxidoreductase activity"/>
    <property type="evidence" value="ECO:0007669"/>
    <property type="project" value="UniProtKB-KW"/>
</dbReference>
<evidence type="ECO:0000256" key="4">
    <source>
        <dbReference type="ARBA" id="ARBA00023136"/>
    </source>
</evidence>
<dbReference type="EMBL" id="LC519602">
    <property type="protein sequence ID" value="BBU60043.1"/>
    <property type="molecule type" value="Genomic_DNA"/>
</dbReference>
<evidence type="ECO:0000256" key="5">
    <source>
        <dbReference type="SAM" id="Phobius"/>
    </source>
</evidence>
<comment type="subcellular location">
    <subcellularLocation>
        <location evidence="1">Membrane</location>
        <topology evidence="1">Multi-pass membrane protein</topology>
    </subcellularLocation>
</comment>
<keyword evidence="7" id="KW-0830">Ubiquinone</keyword>
<evidence type="ECO:0000313" key="7">
    <source>
        <dbReference type="EMBL" id="BBU60043.1"/>
    </source>
</evidence>
<feature type="transmembrane region" description="Helical" evidence="5">
    <location>
        <begin position="137"/>
        <end position="156"/>
    </location>
</feature>
<dbReference type="NCBIfam" id="TIGR01770">
    <property type="entry name" value="NDH_I_N"/>
    <property type="match status" value="1"/>
</dbReference>
<feature type="transmembrane region" description="Helical" evidence="5">
    <location>
        <begin position="382"/>
        <end position="404"/>
    </location>
</feature>
<feature type="transmembrane region" description="Helical" evidence="5">
    <location>
        <begin position="424"/>
        <end position="444"/>
    </location>
</feature>
<feature type="domain" description="NADH:quinone oxidoreductase/Mrp antiporter transmembrane" evidence="6">
    <location>
        <begin position="135"/>
        <end position="438"/>
    </location>
</feature>
<dbReference type="GeneID" id="3125658"/>
<feature type="transmembrane region" description="Helical" evidence="5">
    <location>
        <begin position="286"/>
        <end position="307"/>
    </location>
</feature>